<dbReference type="SUPFAM" id="SSF47661">
    <property type="entry name" value="t-snare proteins"/>
    <property type="match status" value="1"/>
</dbReference>
<reference evidence="4 5" key="1">
    <citation type="submission" date="2016-06" db="EMBL/GenBank/DDBJ databases">
        <authorList>
            <consortium name="Pathogen Informatics"/>
        </authorList>
    </citation>
    <scope>NUCLEOTIDE SEQUENCE [LARGE SCALE GENOMIC DNA]</scope>
    <source>
        <strain evidence="4">PmlGA01</strain>
    </source>
</reference>
<feature type="transmembrane region" description="Helical" evidence="2">
    <location>
        <begin position="420"/>
        <end position="440"/>
    </location>
</feature>
<dbReference type="EMBL" id="LT594501">
    <property type="protein sequence ID" value="SBT72146.1"/>
    <property type="molecule type" value="Genomic_DNA"/>
</dbReference>
<name>A0A1C3KEW6_PLAMA</name>
<evidence type="ECO:0000313" key="4">
    <source>
        <dbReference type="EMBL" id="SBT72146.1"/>
    </source>
</evidence>
<keyword evidence="2" id="KW-0472">Membrane</keyword>
<feature type="region of interest" description="Disordered" evidence="1">
    <location>
        <begin position="1"/>
        <end position="75"/>
    </location>
</feature>
<dbReference type="PROSITE" id="PS50192">
    <property type="entry name" value="T_SNARE"/>
    <property type="match status" value="1"/>
</dbReference>
<dbReference type="InterPro" id="IPR000727">
    <property type="entry name" value="T_SNARE_dom"/>
</dbReference>
<feature type="compositionally biased region" description="Basic and acidic residues" evidence="1">
    <location>
        <begin position="1"/>
        <end position="28"/>
    </location>
</feature>
<dbReference type="InterPro" id="IPR010989">
    <property type="entry name" value="SNARE"/>
</dbReference>
<keyword evidence="2" id="KW-0812">Transmembrane</keyword>
<feature type="domain" description="T-SNARE coiled-coil homology" evidence="3">
    <location>
        <begin position="347"/>
        <end position="409"/>
    </location>
</feature>
<evidence type="ECO:0000313" key="5">
    <source>
        <dbReference type="Proteomes" id="UP000219799"/>
    </source>
</evidence>
<protein>
    <submittedName>
        <fullName evidence="4">Syntaxin, Qa-SNARE family, putative</fullName>
    </submittedName>
</protein>
<dbReference type="GO" id="GO:0016192">
    <property type="term" value="P:vesicle-mediated transport"/>
    <property type="evidence" value="ECO:0007669"/>
    <property type="project" value="InterPro"/>
</dbReference>
<dbReference type="AlphaFoldDB" id="A0A1C3KEW6"/>
<feature type="compositionally biased region" description="Basic and acidic residues" evidence="1">
    <location>
        <begin position="36"/>
        <end position="63"/>
    </location>
</feature>
<keyword evidence="2" id="KW-1133">Transmembrane helix</keyword>
<dbReference type="GO" id="GO:0016020">
    <property type="term" value="C:membrane"/>
    <property type="evidence" value="ECO:0007669"/>
    <property type="project" value="InterPro"/>
</dbReference>
<dbReference type="Gene3D" id="1.20.58.70">
    <property type="match status" value="1"/>
</dbReference>
<accession>A0A1C3KEW6</accession>
<evidence type="ECO:0000256" key="2">
    <source>
        <dbReference type="SAM" id="Phobius"/>
    </source>
</evidence>
<dbReference type="Proteomes" id="UP000219799">
    <property type="component" value="Chromosome 13"/>
</dbReference>
<proteinExistence type="predicted"/>
<sequence length="445" mass="52040">MEDILKEIISLSEKKKKEGKGMHEHVQEENCMNGENSKRGENLKGGKLKCENGKERKHNDDLKKKKKKKKRGDSFLVHSEERTDWGDDASTICPMEDDISIEKANIFSRIINNNKTNEYNVYFKDIEKNVDENTPLFHSVSRLSTSSQLDSTTQLDETNPLNTYLLTVNDINMNIANIYKNIDKINVIKRKIDLNIYDNEKLYTKVNVIINSSEEIINYIKIKINQINKDNENFEKGNNSGSSSHSSCGSRSSTMLSEIKLRVNIFIDVVNKYKCCINKYKNICNHYYEHVNKNIMKHYKLIHPNISDHSIHKLLKQSNYTIEDFLNINNTCYNNNMYCTDIEQIQIEKVKEKYKQLKKLEKNISALNELYIELAYVIKKRKNIINDIENNTFQMKEYTDDALLNIIEAKRYNALIKQKIVYFSVFLLIIAFIILCPVFFNVALF</sequence>
<organism evidence="4 5">
    <name type="scientific">Plasmodium malariae</name>
    <dbReference type="NCBI Taxonomy" id="5858"/>
    <lineage>
        <taxon>Eukaryota</taxon>
        <taxon>Sar</taxon>
        <taxon>Alveolata</taxon>
        <taxon>Apicomplexa</taxon>
        <taxon>Aconoidasida</taxon>
        <taxon>Haemosporida</taxon>
        <taxon>Plasmodiidae</taxon>
        <taxon>Plasmodium</taxon>
        <taxon>Plasmodium (Plasmodium)</taxon>
    </lineage>
</organism>
<gene>
    <name evidence="4" type="primary">PmlGA01_130020600</name>
    <name evidence="4" type="ORF">PMLGA01_130020600</name>
</gene>
<evidence type="ECO:0000256" key="1">
    <source>
        <dbReference type="SAM" id="MobiDB-lite"/>
    </source>
</evidence>
<evidence type="ECO:0000259" key="3">
    <source>
        <dbReference type="PROSITE" id="PS50192"/>
    </source>
</evidence>
<dbReference type="VEuPathDB" id="PlasmoDB:PmUG01_13028300"/>